<gene>
    <name evidence="2" type="ORF">MERR_LOCUS28538</name>
</gene>
<keyword evidence="3" id="KW-1185">Reference proteome</keyword>
<dbReference type="InterPro" id="IPR000477">
    <property type="entry name" value="RT_dom"/>
</dbReference>
<evidence type="ECO:0000313" key="3">
    <source>
        <dbReference type="Proteomes" id="UP000467841"/>
    </source>
</evidence>
<sequence>MFPSGHQWFLERYPSDHRPVLVKFMGESEPLCGQFRITKLREELEEEEEERYPWFTRIAEIKIELAIAYCDEEIFWRQKSREKWLREGDRNTKFFQASVKSTRAKNSLQFLLDEHEREQFSNRDKSEVAVRYFSDLFKTSSPTSFTEIFSDFLPRVTDAMNAGLICDVTLEEVRLAVFSIESEKTPGHDGMTGFFYKKYWEIVKHQLFEDVRRFFRCGKIQDEWNHTYITLIPKISTPRRMTDLRPISLCTVLYKILSKILTSRLKKILPAIVSPMQSAFVSETLISDNILIAHEIAHSLSSHREISESFMAITTDMSKAYDRVEWRFLRELLVAMGFRTIWINWIMSCVQTVTYSVLINGQPYGMIRPKRGLRQGDPLSPFLFVLCTEALVHLLNRAESQARITGIQFHPSGPSINHMLFADDSLFICQATNQQCQELFEVLSDYERVSGQKINASKSAITFGSRVSAEIKAWIKAKSNILTEGGTGKYLGLPEYLSGSTNNSLWGT</sequence>
<feature type="domain" description="Reverse transcriptase" evidence="1">
    <location>
        <begin position="213"/>
        <end position="495"/>
    </location>
</feature>
<dbReference type="PANTHER" id="PTHR46890:SF48">
    <property type="entry name" value="RNA-DIRECTED DNA POLYMERASE"/>
    <property type="match status" value="1"/>
</dbReference>
<dbReference type="PROSITE" id="PS50878">
    <property type="entry name" value="RT_POL"/>
    <property type="match status" value="1"/>
</dbReference>
<dbReference type="PANTHER" id="PTHR46890">
    <property type="entry name" value="NON-LTR RETROLELEMENT REVERSE TRANSCRIPTASE-LIKE PROTEIN-RELATED"/>
    <property type="match status" value="1"/>
</dbReference>
<comment type="caution">
    <text evidence="2">The sequence shown here is derived from an EMBL/GenBank/DDBJ whole genome shotgun (WGS) entry which is preliminary data.</text>
</comment>
<evidence type="ECO:0000313" key="2">
    <source>
        <dbReference type="EMBL" id="CAA7041303.1"/>
    </source>
</evidence>
<dbReference type="AlphaFoldDB" id="A0A6D2JJP1"/>
<proteinExistence type="predicted"/>
<dbReference type="OrthoDB" id="1304385at2759"/>
<name>A0A6D2JJP1_9BRAS</name>
<dbReference type="InterPro" id="IPR052343">
    <property type="entry name" value="Retrotransposon-Effector_Assoc"/>
</dbReference>
<dbReference type="CDD" id="cd01650">
    <property type="entry name" value="RT_nLTR_like"/>
    <property type="match status" value="1"/>
</dbReference>
<dbReference type="Proteomes" id="UP000467841">
    <property type="component" value="Unassembled WGS sequence"/>
</dbReference>
<evidence type="ECO:0000259" key="1">
    <source>
        <dbReference type="PROSITE" id="PS50878"/>
    </source>
</evidence>
<dbReference type="EMBL" id="CACVBM020001241">
    <property type="protein sequence ID" value="CAA7041303.1"/>
    <property type="molecule type" value="Genomic_DNA"/>
</dbReference>
<dbReference type="SUPFAM" id="SSF56672">
    <property type="entry name" value="DNA/RNA polymerases"/>
    <property type="match status" value="1"/>
</dbReference>
<dbReference type="Pfam" id="PF00078">
    <property type="entry name" value="RVT_1"/>
    <property type="match status" value="1"/>
</dbReference>
<accession>A0A6D2JJP1</accession>
<protein>
    <recommendedName>
        <fullName evidence="1">Reverse transcriptase domain-containing protein</fullName>
    </recommendedName>
</protein>
<reference evidence="2" key="1">
    <citation type="submission" date="2020-01" db="EMBL/GenBank/DDBJ databases">
        <authorList>
            <person name="Mishra B."/>
        </authorList>
    </citation>
    <scope>NUCLEOTIDE SEQUENCE [LARGE SCALE GENOMIC DNA]</scope>
</reference>
<organism evidence="2 3">
    <name type="scientific">Microthlaspi erraticum</name>
    <dbReference type="NCBI Taxonomy" id="1685480"/>
    <lineage>
        <taxon>Eukaryota</taxon>
        <taxon>Viridiplantae</taxon>
        <taxon>Streptophyta</taxon>
        <taxon>Embryophyta</taxon>
        <taxon>Tracheophyta</taxon>
        <taxon>Spermatophyta</taxon>
        <taxon>Magnoliopsida</taxon>
        <taxon>eudicotyledons</taxon>
        <taxon>Gunneridae</taxon>
        <taxon>Pentapetalae</taxon>
        <taxon>rosids</taxon>
        <taxon>malvids</taxon>
        <taxon>Brassicales</taxon>
        <taxon>Brassicaceae</taxon>
        <taxon>Coluteocarpeae</taxon>
        <taxon>Microthlaspi</taxon>
    </lineage>
</organism>
<dbReference type="InterPro" id="IPR043502">
    <property type="entry name" value="DNA/RNA_pol_sf"/>
</dbReference>